<dbReference type="SUPFAM" id="SSF109604">
    <property type="entry name" value="HD-domain/PDEase-like"/>
    <property type="match status" value="1"/>
</dbReference>
<dbReference type="Pfam" id="PF11871">
    <property type="entry name" value="DUF3391"/>
    <property type="match status" value="1"/>
</dbReference>
<protein>
    <submittedName>
        <fullName evidence="2">HD family phosphohydrolase</fullName>
    </submittedName>
</protein>
<dbReference type="GO" id="GO:0008081">
    <property type="term" value="F:phosphoric diester hydrolase activity"/>
    <property type="evidence" value="ECO:0007669"/>
    <property type="project" value="UniProtKB-ARBA"/>
</dbReference>
<keyword evidence="3" id="KW-1185">Reference proteome</keyword>
<keyword evidence="2" id="KW-0378">Hydrolase</keyword>
<name>A0A094JYS7_9GAMM</name>
<dbReference type="eggNOG" id="COG2206">
    <property type="taxonomic scope" value="Bacteria"/>
</dbReference>
<organism evidence="2 3">
    <name type="scientific">Shewanella mangrovi</name>
    <dbReference type="NCBI Taxonomy" id="1515746"/>
    <lineage>
        <taxon>Bacteria</taxon>
        <taxon>Pseudomonadati</taxon>
        <taxon>Pseudomonadota</taxon>
        <taxon>Gammaproteobacteria</taxon>
        <taxon>Alteromonadales</taxon>
        <taxon>Shewanellaceae</taxon>
        <taxon>Shewanella</taxon>
    </lineage>
</organism>
<dbReference type="CDD" id="cd00077">
    <property type="entry name" value="HDc"/>
    <property type="match status" value="1"/>
</dbReference>
<sequence>MSEALQSADLVKIPVAHLELGMYVAAIENNGQVAVSNPGKLSKSSAITTLNARGIKFVWVDMGRSDIAAKAPEAQDDVAALSPQNKRSVNRQKAQDEARSLLDEAKSLIRKVLSETFEGKAIEVKPFEALADNMIESVMGHSDALKCVSALRSKDAYLLEHSVNVAVLLVTFGRYLNFDRAMLKQLAVGGILHDIGKIKVDDAVLNKPGKLTAEEFEHMKLHQVYAIPIMSEAKGLSQVSKDVCLMHHEKLDGKGYPRGLTAEQLPQHGRMSCIVDIYDALTATRCYKEAMSPAAAFKILLSLTPFHLDESLVYEFIRCVGVYPVGSLVELSDGRVGIVWDTEGRDALHPIVKCFYHNKHKHYTDVALVDIKSSALNIERGVSPSSMDVDPSPFY</sequence>
<feature type="domain" description="HD-GYP" evidence="1">
    <location>
        <begin position="136"/>
        <end position="332"/>
    </location>
</feature>
<dbReference type="STRING" id="1515746.HR45_09200"/>
<dbReference type="InterPro" id="IPR003607">
    <property type="entry name" value="HD/PDEase_dom"/>
</dbReference>
<proteinExistence type="predicted"/>
<evidence type="ECO:0000313" key="2">
    <source>
        <dbReference type="EMBL" id="KFZ37591.1"/>
    </source>
</evidence>
<evidence type="ECO:0000259" key="1">
    <source>
        <dbReference type="PROSITE" id="PS51832"/>
    </source>
</evidence>
<dbReference type="PROSITE" id="PS51832">
    <property type="entry name" value="HD_GYP"/>
    <property type="match status" value="1"/>
</dbReference>
<dbReference type="RefSeq" id="WP_037442107.1">
    <property type="nucleotide sequence ID" value="NZ_JPEO01000005.1"/>
</dbReference>
<gene>
    <name evidence="2" type="ORF">HR45_09200</name>
</gene>
<evidence type="ECO:0000313" key="3">
    <source>
        <dbReference type="Proteomes" id="UP000029264"/>
    </source>
</evidence>
<comment type="caution">
    <text evidence="2">The sequence shown here is derived from an EMBL/GenBank/DDBJ whole genome shotgun (WGS) entry which is preliminary data.</text>
</comment>
<dbReference type="OrthoDB" id="9764808at2"/>
<dbReference type="EMBL" id="JPEO01000005">
    <property type="protein sequence ID" value="KFZ37591.1"/>
    <property type="molecule type" value="Genomic_DNA"/>
</dbReference>
<dbReference type="SMART" id="SM00471">
    <property type="entry name" value="HDc"/>
    <property type="match status" value="1"/>
</dbReference>
<dbReference type="PANTHER" id="PTHR43155:SF2">
    <property type="entry name" value="CYCLIC DI-GMP PHOSPHODIESTERASE PA4108"/>
    <property type="match status" value="1"/>
</dbReference>
<dbReference type="InterPro" id="IPR021812">
    <property type="entry name" value="DUF3391"/>
</dbReference>
<dbReference type="InterPro" id="IPR037522">
    <property type="entry name" value="HD_GYP_dom"/>
</dbReference>
<dbReference type="Pfam" id="PF13487">
    <property type="entry name" value="HD_5"/>
    <property type="match status" value="1"/>
</dbReference>
<dbReference type="PANTHER" id="PTHR43155">
    <property type="entry name" value="CYCLIC DI-GMP PHOSPHODIESTERASE PA4108-RELATED"/>
    <property type="match status" value="1"/>
</dbReference>
<dbReference type="Proteomes" id="UP000029264">
    <property type="component" value="Unassembled WGS sequence"/>
</dbReference>
<dbReference type="AlphaFoldDB" id="A0A094JYS7"/>
<dbReference type="Gene3D" id="1.10.3210.10">
    <property type="entry name" value="Hypothetical protein af1432"/>
    <property type="match status" value="1"/>
</dbReference>
<accession>A0A094JYS7</accession>
<reference evidence="2 3" key="1">
    <citation type="submission" date="2014-06" db="EMBL/GenBank/DDBJ databases">
        <title>Shewanella sp. YQH10.</title>
        <authorList>
            <person name="Liu Y."/>
            <person name="Zeng R."/>
        </authorList>
    </citation>
    <scope>NUCLEOTIDE SEQUENCE [LARGE SCALE GENOMIC DNA]</scope>
    <source>
        <strain evidence="2 3">YQH10</strain>
    </source>
</reference>